<dbReference type="PIR" id="S44154">
    <property type="entry name" value="S44154"/>
</dbReference>
<accession>Q41572</accession>
<proteinExistence type="predicted"/>
<sequence>MGCMHISIHELKLVEILPIRLVTYPDLFRRNPTLLLGGGRLFFSFFGAEVPYSPFHIAAKLASPFSLRKLDSMKKVRITMVKSSVF</sequence>
<dbReference type="EMBL" id="X76181">
    <property type="protein sequence ID" value="CAA53774.1"/>
    <property type="molecule type" value="Genomic_DNA"/>
</dbReference>
<reference evidence="1" key="1">
    <citation type="submission" date="1993-11" db="EMBL/GenBank/DDBJ databases">
        <authorList>
            <person name="Kroczynska B."/>
            <person name="Buchowicz J."/>
        </authorList>
    </citation>
    <scope>NUCLEOTIDE SEQUENCE</scope>
</reference>
<name>Q41572_WHEAT</name>
<dbReference type="AlphaFoldDB" id="Q41572"/>
<evidence type="ECO:0000313" key="1">
    <source>
        <dbReference type="EMBL" id="CAA53774.1"/>
    </source>
</evidence>
<organism evidence="1">
    <name type="scientific">Triticum aestivum</name>
    <name type="common">Wheat</name>
    <dbReference type="NCBI Taxonomy" id="4565"/>
    <lineage>
        <taxon>Eukaryota</taxon>
        <taxon>Viridiplantae</taxon>
        <taxon>Streptophyta</taxon>
        <taxon>Embryophyta</taxon>
        <taxon>Tracheophyta</taxon>
        <taxon>Spermatophyta</taxon>
        <taxon>Magnoliopsida</taxon>
        <taxon>Liliopsida</taxon>
        <taxon>Poales</taxon>
        <taxon>Poaceae</taxon>
        <taxon>BOP clade</taxon>
        <taxon>Pooideae</taxon>
        <taxon>Triticodae</taxon>
        <taxon>Triticeae</taxon>
        <taxon>Triticinae</taxon>
        <taxon>Triticum</taxon>
    </lineage>
</organism>
<protein>
    <submittedName>
        <fullName evidence="1">T.aestivum (Begra) ORF1 and ORF2 genes</fullName>
    </submittedName>
</protein>